<reference evidence="3 4" key="1">
    <citation type="submission" date="2017-02" db="EMBL/GenBank/DDBJ databases">
        <authorList>
            <person name="Varghese N."/>
            <person name="Submissions S."/>
        </authorList>
    </citation>
    <scope>NUCLEOTIDE SEQUENCE [LARGE SCALE GENOMIC DNA]</scope>
    <source>
        <strain evidence="3 4">VKM Ac-1787</strain>
    </source>
</reference>
<evidence type="ECO:0000313" key="3">
    <source>
        <dbReference type="EMBL" id="SKC40801.1"/>
    </source>
</evidence>
<keyword evidence="2" id="KW-0472">Membrane</keyword>
<dbReference type="EMBL" id="FUZO01000001">
    <property type="protein sequence ID" value="SKC40801.1"/>
    <property type="molecule type" value="Genomic_DNA"/>
</dbReference>
<keyword evidence="4" id="KW-1185">Reference proteome</keyword>
<proteinExistence type="predicted"/>
<organism evidence="3 4">
    <name type="scientific">Plantibacter cousiniae</name>
    <name type="common">nom. nud.</name>
    <dbReference type="NCBI Taxonomy" id="199709"/>
    <lineage>
        <taxon>Bacteria</taxon>
        <taxon>Bacillati</taxon>
        <taxon>Actinomycetota</taxon>
        <taxon>Actinomycetes</taxon>
        <taxon>Micrococcales</taxon>
        <taxon>Microbacteriaceae</taxon>
        <taxon>Plantibacter</taxon>
    </lineage>
</organism>
<feature type="region of interest" description="Disordered" evidence="1">
    <location>
        <begin position="159"/>
        <end position="178"/>
    </location>
</feature>
<evidence type="ECO:0000313" key="4">
    <source>
        <dbReference type="Proteomes" id="UP000190827"/>
    </source>
</evidence>
<evidence type="ECO:0000256" key="1">
    <source>
        <dbReference type="SAM" id="MobiDB-lite"/>
    </source>
</evidence>
<gene>
    <name evidence="3" type="ORF">SAMN06295973_0654</name>
</gene>
<dbReference type="Proteomes" id="UP000190827">
    <property type="component" value="Unassembled WGS sequence"/>
</dbReference>
<name>A0ABY1LHR0_9MICO</name>
<dbReference type="RefSeq" id="WP_079704701.1">
    <property type="nucleotide sequence ID" value="NZ_FUZO01000001.1"/>
</dbReference>
<protein>
    <submittedName>
        <fullName evidence="3">Uncharacterized protein</fullName>
    </submittedName>
</protein>
<keyword evidence="2" id="KW-1133">Transmembrane helix</keyword>
<keyword evidence="2" id="KW-0812">Transmembrane</keyword>
<feature type="transmembrane region" description="Helical" evidence="2">
    <location>
        <begin position="12"/>
        <end position="37"/>
    </location>
</feature>
<feature type="transmembrane region" description="Helical" evidence="2">
    <location>
        <begin position="127"/>
        <end position="150"/>
    </location>
</feature>
<comment type="caution">
    <text evidence="3">The sequence shown here is derived from an EMBL/GenBank/DDBJ whole genome shotgun (WGS) entry which is preliminary data.</text>
</comment>
<feature type="transmembrane region" description="Helical" evidence="2">
    <location>
        <begin position="57"/>
        <end position="82"/>
    </location>
</feature>
<accession>A0ABY1LHR0</accession>
<sequence length="178" mass="19131">MKREELRTLGESYRRIGVVGTVTGVMWLVTGAGWLWMSPFTFSRAETRGTGDSGDRGTFIFPAETGLPVVAVCYSLAFLNVLMQWSIGRRDHGAARTRAMQVSGGTAFFATVALVCMMIRAGEVEDLLFWFPPILALVAGLVAALALFAARTADTERAAALNGSTPSDEPGGPFVHRT</sequence>
<evidence type="ECO:0000256" key="2">
    <source>
        <dbReference type="SAM" id="Phobius"/>
    </source>
</evidence>
<feature type="transmembrane region" description="Helical" evidence="2">
    <location>
        <begin position="102"/>
        <end position="121"/>
    </location>
</feature>